<evidence type="ECO:0000313" key="1">
    <source>
        <dbReference type="EMBL" id="QIG44270.1"/>
    </source>
</evidence>
<dbReference type="KEGG" id="nano:G5V58_17155"/>
<dbReference type="Proteomes" id="UP000502996">
    <property type="component" value="Chromosome"/>
</dbReference>
<sequence>MSFDKAHLRSVFADVETYLGHLKGNELAADYLWQTVNYFGNHDQSPGPDTFTVDLDHYPSRYEFPCPDGQYAVHPRLSSFTVAYDRHSIDPNGPDPFAALAKDIRDQTDQAWRNGASWASGLGDYLYSLCAQFTEPDVPALAETIRAMQRDVVAGLDVGARDDWANIGALLSGWEGHAQYAFSTFYDNYNDTVAQLAVFSAYVTAGFAAATKIINGTQLGVTKYAESLRAAAEEQLGAWVRAEEQPADTPQDPAWIAKVEEIAKDAYGLLDHIPVVSVAKGQVDKAISIGNSLKDIAEDIGIDVEPPHEERPFKARTADELYTDATSTLEDDYYRPFDTAMNRLQAGDGPTDPNAADQVPLSGQAVQQLLQSLKDRYDWGLPSVPDESMAPGNHY</sequence>
<dbReference type="RefSeq" id="WP_165235378.1">
    <property type="nucleotide sequence ID" value="NZ_CP049257.1"/>
</dbReference>
<organism evidence="1 2">
    <name type="scientific">Nocardioides anomalus</name>
    <dbReference type="NCBI Taxonomy" id="2712223"/>
    <lineage>
        <taxon>Bacteria</taxon>
        <taxon>Bacillati</taxon>
        <taxon>Actinomycetota</taxon>
        <taxon>Actinomycetes</taxon>
        <taxon>Propionibacteriales</taxon>
        <taxon>Nocardioidaceae</taxon>
        <taxon>Nocardioides</taxon>
    </lineage>
</organism>
<keyword evidence="2" id="KW-1185">Reference proteome</keyword>
<dbReference type="EMBL" id="CP049257">
    <property type="protein sequence ID" value="QIG44270.1"/>
    <property type="molecule type" value="Genomic_DNA"/>
</dbReference>
<protein>
    <submittedName>
        <fullName evidence="1">Uncharacterized protein</fullName>
    </submittedName>
</protein>
<dbReference type="AlphaFoldDB" id="A0A6G6WGT8"/>
<evidence type="ECO:0000313" key="2">
    <source>
        <dbReference type="Proteomes" id="UP000502996"/>
    </source>
</evidence>
<reference evidence="1 2" key="1">
    <citation type="submission" date="2020-02" db="EMBL/GenBank/DDBJ databases">
        <title>Full genome sequence of Nocardioides sp. R-3366.</title>
        <authorList>
            <person name="Im W.-T."/>
        </authorList>
    </citation>
    <scope>NUCLEOTIDE SEQUENCE [LARGE SCALE GENOMIC DNA]</scope>
    <source>
        <strain evidence="1 2">R-3366</strain>
    </source>
</reference>
<gene>
    <name evidence="1" type="ORF">G5V58_17155</name>
</gene>
<name>A0A6G6WGT8_9ACTN</name>
<proteinExistence type="predicted"/>
<accession>A0A6G6WGT8</accession>